<dbReference type="RefSeq" id="WP_056988724.1">
    <property type="nucleotide sequence ID" value="NZ_BDOR01000063.1"/>
</dbReference>
<gene>
    <name evidence="12" type="primary">sdhA_7</name>
    <name evidence="11" type="ORF">LP667_16490</name>
    <name evidence="12" type="ORF">LPPLD21_03385</name>
</gene>
<keyword evidence="6" id="KW-0274">FAD</keyword>
<feature type="compositionally biased region" description="Basic and acidic residues" evidence="9">
    <location>
        <begin position="507"/>
        <end position="523"/>
    </location>
</feature>
<evidence type="ECO:0000256" key="2">
    <source>
        <dbReference type="ARBA" id="ARBA00001974"/>
    </source>
</evidence>
<dbReference type="PANTHER" id="PTHR43400:SF10">
    <property type="entry name" value="3-OXOSTEROID 1-DEHYDROGENASE"/>
    <property type="match status" value="1"/>
</dbReference>
<feature type="domain" description="FMN-binding" evidence="10">
    <location>
        <begin position="539"/>
        <end position="613"/>
    </location>
</feature>
<evidence type="ECO:0000256" key="5">
    <source>
        <dbReference type="ARBA" id="ARBA00022630"/>
    </source>
</evidence>
<name>A0AAD0TYM3_9LACO</name>
<evidence type="ECO:0000313" key="13">
    <source>
        <dbReference type="Proteomes" id="UP000236162"/>
    </source>
</evidence>
<dbReference type="GO" id="GO:0016020">
    <property type="term" value="C:membrane"/>
    <property type="evidence" value="ECO:0007669"/>
    <property type="project" value="InterPro"/>
</dbReference>
<dbReference type="EMBL" id="CP032749">
    <property type="protein sequence ID" value="AYJ40375.1"/>
    <property type="molecule type" value="Genomic_DNA"/>
</dbReference>
<reference evidence="12 13" key="1">
    <citation type="submission" date="2017-04" db="EMBL/GenBank/DDBJ databases">
        <title>In vitro and in silico characterization of Lactobacillus paraplantarum D2-1, a starter culture for soymilk fermentation.</title>
        <authorList>
            <person name="Endo A."/>
            <person name="Sasaki F."/>
            <person name="Maeno S."/>
            <person name="Kanesaki Y."/>
            <person name="Kubota E."/>
            <person name="Torres G.A."/>
            <person name="Tomita S."/>
            <person name="Nakagawa J."/>
        </authorList>
    </citation>
    <scope>NUCLEOTIDE SEQUENCE [LARGE SCALE GENOMIC DNA]</scope>
    <source>
        <strain evidence="12 13">D2-1</strain>
    </source>
</reference>
<dbReference type="InterPro" id="IPR027477">
    <property type="entry name" value="Succ_DH/fumarate_Rdtase_cat_sf"/>
</dbReference>
<dbReference type="GO" id="GO:0008202">
    <property type="term" value="P:steroid metabolic process"/>
    <property type="evidence" value="ECO:0007669"/>
    <property type="project" value="UniProtKB-ARBA"/>
</dbReference>
<dbReference type="Gene3D" id="3.90.1010.20">
    <property type="match status" value="1"/>
</dbReference>
<evidence type="ECO:0000256" key="8">
    <source>
        <dbReference type="ARBA" id="ARBA00049922"/>
    </source>
</evidence>
<keyword evidence="7" id="KW-0560">Oxidoreductase</keyword>
<dbReference type="InterPro" id="IPR007329">
    <property type="entry name" value="FMN-bd"/>
</dbReference>
<dbReference type="Proteomes" id="UP000277896">
    <property type="component" value="Plasmid unnamed5"/>
</dbReference>
<dbReference type="Proteomes" id="UP000236162">
    <property type="component" value="Unassembled WGS sequence"/>
</dbReference>
<dbReference type="Pfam" id="PF04205">
    <property type="entry name" value="FMN_bind"/>
    <property type="match status" value="1"/>
</dbReference>
<dbReference type="EMBL" id="BDOR01000063">
    <property type="protein sequence ID" value="GBF03814.1"/>
    <property type="molecule type" value="Genomic_DNA"/>
</dbReference>
<accession>A0AAD0TYM3</accession>
<feature type="region of interest" description="Disordered" evidence="9">
    <location>
        <begin position="507"/>
        <end position="540"/>
    </location>
</feature>
<evidence type="ECO:0000256" key="9">
    <source>
        <dbReference type="SAM" id="MobiDB-lite"/>
    </source>
</evidence>
<evidence type="ECO:0000313" key="14">
    <source>
        <dbReference type="Proteomes" id="UP000277896"/>
    </source>
</evidence>
<dbReference type="PANTHER" id="PTHR43400">
    <property type="entry name" value="FUMARATE REDUCTASE"/>
    <property type="match status" value="1"/>
</dbReference>
<dbReference type="SMART" id="SM00900">
    <property type="entry name" value="FMN_bind"/>
    <property type="match status" value="1"/>
</dbReference>
<keyword evidence="13" id="KW-1185">Reference proteome</keyword>
<sequence length="614" mass="67694">MSRLNKDNVNFDKNYDVIVLGFGGAGATAARFAADEGAKVLLVDSAPEGYEGGNTRYAAQMISTTEDYGSEKKYFAALTKPMYADQEVADTFVEGMANMSTYLQKYLNVEHPYSYKNDFLNNPKFGPFHKALVDNTVEYKELPGSEKHDVLGVTLGFFDAGLWKLLRKEVLKRDNIDVWYSSPAKHLIMDNDNNVVGVQIEHEHVLRNITANNGVVLATGGFENNQEMIEDYLGASKLSPLGSLYNKGIGIKLGAEAGAQMWHMNNFESLGMLHGMAFKTEPGTQGRLILADWKALNEGSVFLAGDDGSRYYPEDETNRHGHIYSHGYWKVPQNQDHPHIIFDQKQYEKFAEKEGNLAPNILEKVIKADTLEELAEKIDAKVDVLKETVADFNKFAEDKHDYAYHRNGESLTAFDEQGPYYALAVQQTVLNTQGGPRRNSRAEILDSDNQPIGHLYSAGELGGVSAGRYQAGENLAECLIFGKIAGQNAAIPKQKISGLESYKCKETKPDAESGASEHEEKTPEFTAGKNQYIGTSDEGMGDTMTVRVTVDDNKNIKNVEVLKQSESGIGADAIKTIPKEMVEKNTYDVDAVSGASATNRALKDAVKKAIEKAN</sequence>
<dbReference type="InterPro" id="IPR050315">
    <property type="entry name" value="FAD-oxidoreductase_2"/>
</dbReference>
<protein>
    <recommendedName>
        <fullName evidence="4">Urocanate reductase</fullName>
        <ecNumber evidence="3">1.3.99.33</ecNumber>
    </recommendedName>
</protein>
<evidence type="ECO:0000259" key="10">
    <source>
        <dbReference type="SMART" id="SM00900"/>
    </source>
</evidence>
<dbReference type="GO" id="GO:0033765">
    <property type="term" value="F:steroid dehydrogenase activity, acting on the CH-CH group of donors"/>
    <property type="evidence" value="ECO:0007669"/>
    <property type="project" value="UniProtKB-ARBA"/>
</dbReference>
<evidence type="ECO:0000313" key="12">
    <source>
        <dbReference type="EMBL" id="GBF03814.1"/>
    </source>
</evidence>
<dbReference type="SUPFAM" id="SSF51905">
    <property type="entry name" value="FAD/NAD(P)-binding domain"/>
    <property type="match status" value="1"/>
</dbReference>
<dbReference type="GO" id="GO:0010181">
    <property type="term" value="F:FMN binding"/>
    <property type="evidence" value="ECO:0007669"/>
    <property type="project" value="InterPro"/>
</dbReference>
<keyword evidence="11" id="KW-0614">Plasmid</keyword>
<evidence type="ECO:0000313" key="11">
    <source>
        <dbReference type="EMBL" id="AYJ40375.1"/>
    </source>
</evidence>
<dbReference type="Pfam" id="PF00890">
    <property type="entry name" value="FAD_binding_2"/>
    <property type="match status" value="1"/>
</dbReference>
<evidence type="ECO:0000256" key="7">
    <source>
        <dbReference type="ARBA" id="ARBA00023002"/>
    </source>
</evidence>
<dbReference type="InterPro" id="IPR003953">
    <property type="entry name" value="FAD-dep_OxRdtase_2_FAD-bd"/>
</dbReference>
<comment type="cofactor">
    <cofactor evidence="2">
        <name>FAD</name>
        <dbReference type="ChEBI" id="CHEBI:57692"/>
    </cofactor>
</comment>
<dbReference type="InterPro" id="IPR036188">
    <property type="entry name" value="FAD/NAD-bd_sf"/>
</dbReference>
<comment type="cofactor">
    <cofactor evidence="1">
        <name>FMN</name>
        <dbReference type="ChEBI" id="CHEBI:58210"/>
    </cofactor>
</comment>
<proteinExistence type="predicted"/>
<evidence type="ECO:0000256" key="3">
    <source>
        <dbReference type="ARBA" id="ARBA00013137"/>
    </source>
</evidence>
<evidence type="ECO:0000256" key="1">
    <source>
        <dbReference type="ARBA" id="ARBA00001917"/>
    </source>
</evidence>
<geneLocation type="plasmid" evidence="11 14">
    <name>unnamed5</name>
</geneLocation>
<dbReference type="EC" id="1.3.99.33" evidence="3"/>
<reference evidence="11 14" key="2">
    <citation type="submission" date="2018-10" db="EMBL/GenBank/DDBJ databases">
        <title>Genome seuquencing of Lactobacillus species.</title>
        <authorList>
            <person name="Baek C."/>
            <person name="Yi H."/>
        </authorList>
    </citation>
    <scope>NUCLEOTIDE SEQUENCE [LARGE SCALE GENOMIC DNA]</scope>
    <source>
        <strain evidence="11 14">DSM 10667</strain>
        <plasmid evidence="11 14">unnamed5</plasmid>
    </source>
</reference>
<dbReference type="SUPFAM" id="SSF56425">
    <property type="entry name" value="Succinate dehydrogenase/fumarate reductase flavoprotein, catalytic domain"/>
    <property type="match status" value="1"/>
</dbReference>
<evidence type="ECO:0000256" key="6">
    <source>
        <dbReference type="ARBA" id="ARBA00022827"/>
    </source>
</evidence>
<dbReference type="AlphaFoldDB" id="A0AAD0TYM3"/>
<organism evidence="11 14">
    <name type="scientific">Lactiplantibacillus paraplantarum</name>
    <dbReference type="NCBI Taxonomy" id="60520"/>
    <lineage>
        <taxon>Bacteria</taxon>
        <taxon>Bacillati</taxon>
        <taxon>Bacillota</taxon>
        <taxon>Bacilli</taxon>
        <taxon>Lactobacillales</taxon>
        <taxon>Lactobacillaceae</taxon>
        <taxon>Lactiplantibacillus</taxon>
    </lineage>
</organism>
<keyword evidence="5" id="KW-0285">Flavoprotein</keyword>
<dbReference type="Gene3D" id="3.90.700.10">
    <property type="entry name" value="Succinate dehydrogenase/fumarate reductase flavoprotein, catalytic domain"/>
    <property type="match status" value="1"/>
</dbReference>
<dbReference type="Gene3D" id="3.50.50.60">
    <property type="entry name" value="FAD/NAD(P)-binding domain"/>
    <property type="match status" value="1"/>
</dbReference>
<evidence type="ECO:0000256" key="4">
    <source>
        <dbReference type="ARBA" id="ARBA00015872"/>
    </source>
</evidence>
<comment type="catalytic activity">
    <reaction evidence="8">
        <text>dihydrourocanate + A = urocanate + AH2</text>
        <dbReference type="Rhea" id="RHEA:36059"/>
        <dbReference type="ChEBI" id="CHEBI:13193"/>
        <dbReference type="ChEBI" id="CHEBI:17499"/>
        <dbReference type="ChEBI" id="CHEBI:27247"/>
        <dbReference type="ChEBI" id="CHEBI:72991"/>
        <dbReference type="EC" id="1.3.99.33"/>
    </reaction>
</comment>